<dbReference type="Proteomes" id="UP000683360">
    <property type="component" value="Unassembled WGS sequence"/>
</dbReference>
<organism evidence="1 2">
    <name type="scientific">Mytilus edulis</name>
    <name type="common">Blue mussel</name>
    <dbReference type="NCBI Taxonomy" id="6550"/>
    <lineage>
        <taxon>Eukaryota</taxon>
        <taxon>Metazoa</taxon>
        <taxon>Spiralia</taxon>
        <taxon>Lophotrochozoa</taxon>
        <taxon>Mollusca</taxon>
        <taxon>Bivalvia</taxon>
        <taxon>Autobranchia</taxon>
        <taxon>Pteriomorphia</taxon>
        <taxon>Mytilida</taxon>
        <taxon>Mytiloidea</taxon>
        <taxon>Mytilidae</taxon>
        <taxon>Mytilinae</taxon>
        <taxon>Mytilus</taxon>
    </lineage>
</organism>
<accession>A0A8S3QZW5</accession>
<name>A0A8S3QZW5_MYTED</name>
<dbReference type="OrthoDB" id="6153692at2759"/>
<dbReference type="EMBL" id="CAJPWZ010000845">
    <property type="protein sequence ID" value="CAG2201418.1"/>
    <property type="molecule type" value="Genomic_DNA"/>
</dbReference>
<sequence>MRKSTCTAPCQTGLFKVRLEYVSSPAEPFDSQSSSQISSWSQENDIHSLSSINKAMDILGHGKISPIKFQVRTNIEDLKPSTLRYLKRKATTTVHEALDCIAPSQAKKLLQLLHIDKVSSFEKGIEIELSGDVLQIPEVHRTYVHTIESAKQDWYNVTSVVDHSLKTIKDQMPNIKSVVLRSDNAGCYHCSNLWHSLHGISQRTVKLRTENHFVIQDCTYERKMRKYVLEGGDITSSTEMKEVMNVCGVCVRLGNFKCYH</sequence>
<evidence type="ECO:0000313" key="2">
    <source>
        <dbReference type="Proteomes" id="UP000683360"/>
    </source>
</evidence>
<comment type="caution">
    <text evidence="1">The sequence shown here is derived from an EMBL/GenBank/DDBJ whole genome shotgun (WGS) entry which is preliminary data.</text>
</comment>
<keyword evidence="2" id="KW-1185">Reference proteome</keyword>
<reference evidence="1" key="1">
    <citation type="submission" date="2021-03" db="EMBL/GenBank/DDBJ databases">
        <authorList>
            <person name="Bekaert M."/>
        </authorList>
    </citation>
    <scope>NUCLEOTIDE SEQUENCE</scope>
</reference>
<gene>
    <name evidence="1" type="ORF">MEDL_16043</name>
</gene>
<evidence type="ECO:0000313" key="1">
    <source>
        <dbReference type="EMBL" id="CAG2201418.1"/>
    </source>
</evidence>
<protein>
    <submittedName>
        <fullName evidence="1">Uncharacterized protein</fullName>
    </submittedName>
</protein>
<proteinExistence type="predicted"/>
<dbReference type="AlphaFoldDB" id="A0A8S3QZW5"/>